<sequence>MDPSAIARTSVPKTIVQPSPADKTSTLVIDGINLVVKSIQPLFPRSCEFQGTIGTALSRDILSGNNVTIVSDQASDCTAVLDCDKLIVSITHTVVIIAATKKHISNTTGCGTLIPFPIVTTAGGPDLLPDPVKSGSASSASDGTDDSSDEEGGKIIHESHREDYQEQDEEISKRRKIISGSSSSSKTKIIV</sequence>
<name>A0A164WCM5_9AGAM</name>
<keyword evidence="3" id="KW-1185">Reference proteome</keyword>
<organism evidence="2 3">
    <name type="scientific">Sistotremastrum niveocremeum HHB9708</name>
    <dbReference type="NCBI Taxonomy" id="1314777"/>
    <lineage>
        <taxon>Eukaryota</taxon>
        <taxon>Fungi</taxon>
        <taxon>Dikarya</taxon>
        <taxon>Basidiomycota</taxon>
        <taxon>Agaricomycotina</taxon>
        <taxon>Agaricomycetes</taxon>
        <taxon>Sistotremastrales</taxon>
        <taxon>Sistotremastraceae</taxon>
        <taxon>Sertulicium</taxon>
        <taxon>Sertulicium niveocremeum</taxon>
    </lineage>
</organism>
<protein>
    <submittedName>
        <fullName evidence="2">Uncharacterized protein</fullName>
    </submittedName>
</protein>
<evidence type="ECO:0000256" key="1">
    <source>
        <dbReference type="SAM" id="MobiDB-lite"/>
    </source>
</evidence>
<evidence type="ECO:0000313" key="2">
    <source>
        <dbReference type="EMBL" id="KZS94937.1"/>
    </source>
</evidence>
<accession>A0A164WCM5</accession>
<feature type="compositionally biased region" description="Basic and acidic residues" evidence="1">
    <location>
        <begin position="151"/>
        <end position="164"/>
    </location>
</feature>
<dbReference type="EMBL" id="KV419403">
    <property type="protein sequence ID" value="KZS94937.1"/>
    <property type="molecule type" value="Genomic_DNA"/>
</dbReference>
<dbReference type="AlphaFoldDB" id="A0A164WCM5"/>
<reference evidence="2 3" key="1">
    <citation type="journal article" date="2016" name="Mol. Biol. Evol.">
        <title>Comparative Genomics of Early-Diverging Mushroom-Forming Fungi Provides Insights into the Origins of Lignocellulose Decay Capabilities.</title>
        <authorList>
            <person name="Nagy L.G."/>
            <person name="Riley R."/>
            <person name="Tritt A."/>
            <person name="Adam C."/>
            <person name="Daum C."/>
            <person name="Floudas D."/>
            <person name="Sun H."/>
            <person name="Yadav J.S."/>
            <person name="Pangilinan J."/>
            <person name="Larsson K.H."/>
            <person name="Matsuura K."/>
            <person name="Barry K."/>
            <person name="Labutti K."/>
            <person name="Kuo R."/>
            <person name="Ohm R.A."/>
            <person name="Bhattacharya S.S."/>
            <person name="Shirouzu T."/>
            <person name="Yoshinaga Y."/>
            <person name="Martin F.M."/>
            <person name="Grigoriev I.V."/>
            <person name="Hibbett D.S."/>
        </authorList>
    </citation>
    <scope>NUCLEOTIDE SEQUENCE [LARGE SCALE GENOMIC DNA]</scope>
    <source>
        <strain evidence="2 3">HHB9708</strain>
    </source>
</reference>
<gene>
    <name evidence="2" type="ORF">SISNIDRAFT_494814</name>
</gene>
<evidence type="ECO:0000313" key="3">
    <source>
        <dbReference type="Proteomes" id="UP000076722"/>
    </source>
</evidence>
<proteinExistence type="predicted"/>
<feature type="compositionally biased region" description="Low complexity" evidence="1">
    <location>
        <begin position="178"/>
        <end position="191"/>
    </location>
</feature>
<feature type="region of interest" description="Disordered" evidence="1">
    <location>
        <begin position="127"/>
        <end position="191"/>
    </location>
</feature>
<dbReference type="Proteomes" id="UP000076722">
    <property type="component" value="Unassembled WGS sequence"/>
</dbReference>